<accession>A0ACB7CFI9</accession>
<name>A0ACB7CFI9_9ASCO</name>
<keyword evidence="2" id="KW-1185">Reference proteome</keyword>
<protein>
    <submittedName>
        <fullName evidence="1">Uncharacterized protein</fullName>
    </submittedName>
</protein>
<reference evidence="1 2" key="1">
    <citation type="journal article" date="2021" name="Commun. Biol.">
        <title>Genomic insights into the host specific adaptation of the Pneumocystis genus.</title>
        <authorList>
            <person name="Cisse O.H."/>
            <person name="Ma L."/>
            <person name="Dekker J.P."/>
            <person name="Khil P.P."/>
            <person name="Youn J.-H."/>
            <person name="Brenchley J.M."/>
            <person name="Blair R."/>
            <person name="Pahar B."/>
            <person name="Chabe M."/>
            <person name="Van Rompay K.K.A."/>
            <person name="Keesler R."/>
            <person name="Sukura A."/>
            <person name="Hirsch V."/>
            <person name="Kutty G."/>
            <person name="Liu Y."/>
            <person name="Peng L."/>
            <person name="Chen J."/>
            <person name="Song J."/>
            <person name="Weissenbacher-Lang C."/>
            <person name="Xu J."/>
            <person name="Upham N.S."/>
            <person name="Stajich J.E."/>
            <person name="Cuomo C.A."/>
            <person name="Cushion M.T."/>
            <person name="Kovacs J.A."/>
        </authorList>
    </citation>
    <scope>NUCLEOTIDE SEQUENCE [LARGE SCALE GENOMIC DNA]</scope>
    <source>
        <strain evidence="1 2">RABM</strain>
    </source>
</reference>
<evidence type="ECO:0000313" key="1">
    <source>
        <dbReference type="EMBL" id="KAG4305748.1"/>
    </source>
</evidence>
<comment type="caution">
    <text evidence="1">The sequence shown here is derived from an EMBL/GenBank/DDBJ whole genome shotgun (WGS) entry which is preliminary data.</text>
</comment>
<dbReference type="EMBL" id="JABTEG010000002">
    <property type="protein sequence ID" value="KAG4305748.1"/>
    <property type="molecule type" value="Genomic_DNA"/>
</dbReference>
<proteinExistence type="predicted"/>
<organism evidence="1 2">
    <name type="scientific">Pneumocystis oryctolagi</name>
    <dbReference type="NCBI Taxonomy" id="42067"/>
    <lineage>
        <taxon>Eukaryota</taxon>
        <taxon>Fungi</taxon>
        <taxon>Dikarya</taxon>
        <taxon>Ascomycota</taxon>
        <taxon>Taphrinomycotina</taxon>
        <taxon>Pneumocystomycetes</taxon>
        <taxon>Pneumocystaceae</taxon>
        <taxon>Pneumocystis</taxon>
    </lineage>
</organism>
<gene>
    <name evidence="1" type="ORF">PORY_000658</name>
</gene>
<evidence type="ECO:0000313" key="2">
    <source>
        <dbReference type="Proteomes" id="UP000768646"/>
    </source>
</evidence>
<dbReference type="Proteomes" id="UP000768646">
    <property type="component" value="Unassembled WGS sequence"/>
</dbReference>
<sequence length="502" mass="57562">MLSTEKLNINEKQENIKKNNTSISEKHDLHNSTDLTDIHSYQERCKELELALMEARSALDDFQITSKELEDALEQELEHTEKQYQILKKKNTLLQMEIEQWKNKYEQYRKQSTESMLAMQQEVETLRESHKHIKSKVVDLELSNDAMENKERIIQSSFDDLGTKYNKILEKNALLEAELDAQKSLDIDNQRLKDELRDTYLELSLTKEKLQKVEIEKEKMASRALLWRHARHSSNPSIAQTTSTTNTTLNEDKSEANSNHTNIIFKTPTKKINGHAQPYPVRTTQEIPKQVKNTESTSYSRSILKKPFEPQPAQEHSPIRPTAASVLNNDHEKTPETPKTSHHRHVSSPSSIQDTQNIQLLSQKPTSLLPARSLPNNSPPIPLPKTMIPTDTVTRKKQNIQSLKTNTLETVKESINKSFRRFSIKKMVLEGAPIKSPKRQALYSAIPVPKETPKRRVSGIPQGLHPAKLTQNLLRKKSLHTMSSNHPPNTTHFSTLANPYKP</sequence>